<dbReference type="KEGG" id="kra:Krad_2268"/>
<proteinExistence type="predicted"/>
<accession>A6WAB0</accession>
<reference evidence="3" key="1">
    <citation type="journal article" date="2008" name="PLoS ONE">
        <title>Survival in nuclear waste, extreme resistance, and potential applications gleaned from the genome sequence of Kineococcus radiotolerans SRS30216.</title>
        <authorList>
            <person name="Bagwell C.E."/>
            <person name="Bhat S."/>
            <person name="Hawkins G.M."/>
            <person name="Smith B.W."/>
            <person name="Biswas T."/>
            <person name="Hoover T.R."/>
            <person name="Saunders E."/>
            <person name="Han C.S."/>
            <person name="Tsodikov O.V."/>
            <person name="Shimkets L.J."/>
        </authorList>
    </citation>
    <scope>NUCLEOTIDE SEQUENCE [LARGE SCALE GENOMIC DNA]</scope>
    <source>
        <strain evidence="3">ATCC BAA-149 / DSM 14245 / SRS30216</strain>
    </source>
</reference>
<dbReference type="HOGENOM" id="CLU_1347423_0_0_11"/>
<dbReference type="Proteomes" id="UP000001116">
    <property type="component" value="Chromosome"/>
</dbReference>
<gene>
    <name evidence="2" type="ordered locus">Krad_2268</name>
</gene>
<feature type="region of interest" description="Disordered" evidence="1">
    <location>
        <begin position="118"/>
        <end position="140"/>
    </location>
</feature>
<evidence type="ECO:0000313" key="2">
    <source>
        <dbReference type="EMBL" id="ABS03749.1"/>
    </source>
</evidence>
<evidence type="ECO:0000256" key="1">
    <source>
        <dbReference type="SAM" id="MobiDB-lite"/>
    </source>
</evidence>
<name>A6WAB0_KINRD</name>
<dbReference type="AlphaFoldDB" id="A6WAB0"/>
<evidence type="ECO:0000313" key="3">
    <source>
        <dbReference type="Proteomes" id="UP000001116"/>
    </source>
</evidence>
<organism evidence="2 3">
    <name type="scientific">Kineococcus radiotolerans (strain ATCC BAA-149 / DSM 14245 / SRS30216)</name>
    <dbReference type="NCBI Taxonomy" id="266940"/>
    <lineage>
        <taxon>Bacteria</taxon>
        <taxon>Bacillati</taxon>
        <taxon>Actinomycetota</taxon>
        <taxon>Actinomycetes</taxon>
        <taxon>Kineosporiales</taxon>
        <taxon>Kineosporiaceae</taxon>
        <taxon>Kineococcus</taxon>
    </lineage>
</organism>
<keyword evidence="3" id="KW-1185">Reference proteome</keyword>
<protein>
    <submittedName>
        <fullName evidence="2">Uncharacterized protein</fullName>
    </submittedName>
</protein>
<dbReference type="STRING" id="266940.Krad_2268"/>
<dbReference type="EMBL" id="CP000750">
    <property type="protein sequence ID" value="ABS03749.1"/>
    <property type="molecule type" value="Genomic_DNA"/>
</dbReference>
<feature type="compositionally biased region" description="Basic and acidic residues" evidence="1">
    <location>
        <begin position="118"/>
        <end position="127"/>
    </location>
</feature>
<sequence>MSVAAALAALVPHDALSNAFGGRSRDPGSLSWRHELIDEPEAARLLGAAVPVLPALRAPEVVERVSVHRGLRSESLESQLAAGFLLLHLRVTYLPVDQAWEQALTWPVLRRGGSVLDVREQDPDPQRRRPWPQRVASSRDAGSGDYAVVTVEGVEVGVQVDTSGVVHLTWRVSRGSRVLLVGLLTRRGPRAAVELVAEGGLLT</sequence>